<dbReference type="AlphaFoldDB" id="A0A9Q3W6E3"/>
<evidence type="ECO:0000256" key="3">
    <source>
        <dbReference type="RuleBase" id="RU363015"/>
    </source>
</evidence>
<name>A0A9Q3W6E3_9GAMM</name>
<dbReference type="EC" id="3.2.2.n1" evidence="3"/>
<proteinExistence type="inferred from homology"/>
<dbReference type="PANTHER" id="PTHR31223:SF70">
    <property type="entry name" value="LOG FAMILY PROTEIN YJL055W"/>
    <property type="match status" value="1"/>
</dbReference>
<keyword evidence="3" id="KW-0203">Cytokinin biosynthesis</keyword>
<sequence>MNIAVFCGSSSGVDPIYEQQARALARVLVEQGHGLVYGGGRVGLMGVIADAVLEAGGEVIGVIPQALKDREIQHTGITELHVVEDMHQRKAMMAELADGFIAMPGGAGTLEEIFEVWTWAQLGYHHKPCGFFNVIGYYDGLIGFLEHMVDQGFMKPAYREMLTVDADPGALVAAFADYQAPVAKWEKG</sequence>
<dbReference type="EMBL" id="JAJVKT010000019">
    <property type="protein sequence ID" value="MCE7510003.1"/>
    <property type="molecule type" value="Genomic_DNA"/>
</dbReference>
<protein>
    <recommendedName>
        <fullName evidence="3">Cytokinin riboside 5'-monophosphate phosphoribohydrolase</fullName>
        <ecNumber evidence="3">3.2.2.n1</ecNumber>
    </recommendedName>
</protein>
<comment type="similarity">
    <text evidence="2 3">Belongs to the LOG family.</text>
</comment>
<dbReference type="Pfam" id="PF03641">
    <property type="entry name" value="Lysine_decarbox"/>
    <property type="match status" value="1"/>
</dbReference>
<organism evidence="4 5">
    <name type="scientific">Alloalcanivorax xenomutans</name>
    <dbReference type="NCBI Taxonomy" id="1094342"/>
    <lineage>
        <taxon>Bacteria</taxon>
        <taxon>Pseudomonadati</taxon>
        <taxon>Pseudomonadota</taxon>
        <taxon>Gammaproteobacteria</taxon>
        <taxon>Oceanospirillales</taxon>
        <taxon>Alcanivoracaceae</taxon>
        <taxon>Alloalcanivorax</taxon>
    </lineage>
</organism>
<dbReference type="GO" id="GO:0008714">
    <property type="term" value="F:AMP nucleosidase activity"/>
    <property type="evidence" value="ECO:0007669"/>
    <property type="project" value="UniProtKB-EC"/>
</dbReference>
<evidence type="ECO:0000313" key="5">
    <source>
        <dbReference type="Proteomes" id="UP001107961"/>
    </source>
</evidence>
<dbReference type="PANTHER" id="PTHR31223">
    <property type="entry name" value="LOG FAMILY PROTEIN YJL055W"/>
    <property type="match status" value="1"/>
</dbReference>
<keyword evidence="5" id="KW-1185">Reference proteome</keyword>
<evidence type="ECO:0000256" key="2">
    <source>
        <dbReference type="ARBA" id="ARBA00006763"/>
    </source>
</evidence>
<dbReference type="GO" id="GO:0009691">
    <property type="term" value="P:cytokinin biosynthetic process"/>
    <property type="evidence" value="ECO:0007669"/>
    <property type="project" value="UniProtKB-UniRule"/>
</dbReference>
<dbReference type="GO" id="GO:0005829">
    <property type="term" value="C:cytosol"/>
    <property type="evidence" value="ECO:0007669"/>
    <property type="project" value="TreeGrafter"/>
</dbReference>
<evidence type="ECO:0000256" key="1">
    <source>
        <dbReference type="ARBA" id="ARBA00000274"/>
    </source>
</evidence>
<dbReference type="NCBIfam" id="TIGR00730">
    <property type="entry name" value="Rossman fold protein, TIGR00730 family"/>
    <property type="match status" value="1"/>
</dbReference>
<dbReference type="RefSeq" id="WP_116027158.1">
    <property type="nucleotide sequence ID" value="NZ_JAJVKT010000019.1"/>
</dbReference>
<comment type="caution">
    <text evidence="4">The sequence shown here is derived from an EMBL/GenBank/DDBJ whole genome shotgun (WGS) entry which is preliminary data.</text>
</comment>
<dbReference type="Proteomes" id="UP001107961">
    <property type="component" value="Unassembled WGS sequence"/>
</dbReference>
<accession>A0A9Q3W6E3</accession>
<comment type="catalytic activity">
    <reaction evidence="1">
        <text>AMP + H2O = D-ribose 5-phosphate + adenine</text>
        <dbReference type="Rhea" id="RHEA:20129"/>
        <dbReference type="ChEBI" id="CHEBI:15377"/>
        <dbReference type="ChEBI" id="CHEBI:16708"/>
        <dbReference type="ChEBI" id="CHEBI:78346"/>
        <dbReference type="ChEBI" id="CHEBI:456215"/>
        <dbReference type="EC" id="3.2.2.4"/>
    </reaction>
</comment>
<gene>
    <name evidence="4" type="ORF">LZG35_15300</name>
</gene>
<keyword evidence="3" id="KW-0378">Hydrolase</keyword>
<dbReference type="SUPFAM" id="SSF102405">
    <property type="entry name" value="MCP/YpsA-like"/>
    <property type="match status" value="1"/>
</dbReference>
<dbReference type="InterPro" id="IPR031100">
    <property type="entry name" value="LOG_fam"/>
</dbReference>
<dbReference type="Gene3D" id="3.40.50.450">
    <property type="match status" value="1"/>
</dbReference>
<dbReference type="InterPro" id="IPR005269">
    <property type="entry name" value="LOG"/>
</dbReference>
<evidence type="ECO:0000313" key="4">
    <source>
        <dbReference type="EMBL" id="MCE7510003.1"/>
    </source>
</evidence>
<reference evidence="4" key="1">
    <citation type="submission" date="2022-01" db="EMBL/GenBank/DDBJ databases">
        <authorList>
            <person name="Karlyshev A.V."/>
            <person name="Jaspars M."/>
        </authorList>
    </citation>
    <scope>NUCLEOTIDE SEQUENCE</scope>
    <source>
        <strain evidence="4">AGSA3-2</strain>
    </source>
</reference>